<name>A0A077AWV5_9PROT</name>
<sequence>MISGNRVTPFNELKNYVASWHQEELVFSYELSCSVTPAGLVLTLHQQQTAFSLAVTIQPSPDALRVSSFTLEEEPRLEDLCQPLYDAALIEITLQGLTLIAFCAQRFHKQEVNFLLSTEDANHLRSLEGLFESISSHITTTGKRQLLTLLIEDEFFETIESMKMQLIQKLWAHQKNNALVRKYFQSINHNKRIEVKNLLSCSPQIRVTENIIAFPTRPSQQAAI</sequence>
<dbReference type="OrthoDB" id="9210832at2"/>
<dbReference type="AlphaFoldDB" id="A0A077AWV5"/>
<evidence type="ECO:0000313" key="1">
    <source>
        <dbReference type="EMBL" id="AIK97001.1"/>
    </source>
</evidence>
<proteinExistence type="predicted"/>
<dbReference type="Proteomes" id="UP000028926">
    <property type="component" value="Chromosome"/>
</dbReference>
<dbReference type="RefSeq" id="WP_038465941.1">
    <property type="nucleotide sequence ID" value="NZ_CP008941.1"/>
</dbReference>
<accession>A0A077AWV5</accession>
<organism evidence="1 2">
    <name type="scientific">Candidatus Odyssella acanthamoebae</name>
    <dbReference type="NCBI Taxonomy" id="91604"/>
    <lineage>
        <taxon>Bacteria</taxon>
        <taxon>Pseudomonadati</taxon>
        <taxon>Pseudomonadota</taxon>
        <taxon>Alphaproteobacteria</taxon>
        <taxon>Holosporales</taxon>
        <taxon>Candidatus Paracaedibacteraceae</taxon>
        <taxon>Candidatus Odyssella</taxon>
    </lineage>
</organism>
<keyword evidence="2" id="KW-1185">Reference proteome</keyword>
<evidence type="ECO:0000313" key="2">
    <source>
        <dbReference type="Proteomes" id="UP000028926"/>
    </source>
</evidence>
<dbReference type="EMBL" id="CP008941">
    <property type="protein sequence ID" value="AIK97001.1"/>
    <property type="molecule type" value="Genomic_DNA"/>
</dbReference>
<dbReference type="eggNOG" id="ENOG5031AWA">
    <property type="taxonomic scope" value="Bacteria"/>
</dbReference>
<dbReference type="KEGG" id="paca:ID47_10060"/>
<reference evidence="1 2" key="1">
    <citation type="submission" date="2014-07" db="EMBL/GenBank/DDBJ databases">
        <title>Comparative genomic insights into amoeba endosymbionts belonging to the families of Holosporaceae and Candidatus Midichloriaceae within Rickettsiales.</title>
        <authorList>
            <person name="Wang Z."/>
            <person name="Wu M."/>
        </authorList>
    </citation>
    <scope>NUCLEOTIDE SEQUENCE [LARGE SCALE GENOMIC DNA]</scope>
    <source>
        <strain evidence="1">PRA3</strain>
    </source>
</reference>
<gene>
    <name evidence="1" type="ORF">ID47_10060</name>
</gene>
<dbReference type="HOGENOM" id="CLU_1265029_0_0_5"/>
<protein>
    <submittedName>
        <fullName evidence="1">Uncharacterized protein</fullName>
    </submittedName>
</protein>